<dbReference type="EMBL" id="JAUOZS010000001">
    <property type="protein sequence ID" value="MDT8901321.1"/>
    <property type="molecule type" value="Genomic_DNA"/>
</dbReference>
<feature type="region of interest" description="Disordered" evidence="1">
    <location>
        <begin position="42"/>
        <end position="103"/>
    </location>
</feature>
<evidence type="ECO:0000256" key="1">
    <source>
        <dbReference type="SAM" id="MobiDB-lite"/>
    </source>
</evidence>
<accession>A0ABU3NWX5</accession>
<dbReference type="RefSeq" id="WP_413779835.1">
    <property type="nucleotide sequence ID" value="NZ_JAUOZS010000001.1"/>
</dbReference>
<dbReference type="Proteomes" id="UP001254848">
    <property type="component" value="Unassembled WGS sequence"/>
</dbReference>
<gene>
    <name evidence="2" type="ORF">Q4T40_08735</name>
</gene>
<evidence type="ECO:0000313" key="2">
    <source>
        <dbReference type="EMBL" id="MDT8901321.1"/>
    </source>
</evidence>
<feature type="compositionally biased region" description="Polar residues" evidence="1">
    <location>
        <begin position="47"/>
        <end position="57"/>
    </location>
</feature>
<comment type="caution">
    <text evidence="2">The sequence shown here is derived from an EMBL/GenBank/DDBJ whole genome shotgun (WGS) entry which is preliminary data.</text>
</comment>
<reference evidence="2 3" key="1">
    <citation type="submission" date="2023-07" db="EMBL/GenBank/DDBJ databases">
        <title>The novel representative of Negativicutes class, Anaeroselena agilis gen. nov. sp. nov.</title>
        <authorList>
            <person name="Prokofeva M.I."/>
            <person name="Elcheninov A.G."/>
            <person name="Klyukina A."/>
            <person name="Kublanov I.V."/>
            <person name="Frolov E.N."/>
            <person name="Podosokorskaya O.A."/>
        </authorList>
    </citation>
    <scope>NUCLEOTIDE SEQUENCE [LARGE SCALE GENOMIC DNA]</scope>
    <source>
        <strain evidence="2 3">4137-cl</strain>
    </source>
</reference>
<sequence length="103" mass="11402">MTIRAIDLQVLIPRVTEVGKVQQIADNQGALQQQQGADQWQKLAAARQQQVQKSPQNAGGKVNADADGKEKHQEENNKGSRRHEDEAEDSPDPIRGHTIDIKT</sequence>
<proteinExistence type="predicted"/>
<feature type="compositionally biased region" description="Basic and acidic residues" evidence="1">
    <location>
        <begin position="92"/>
        <end position="103"/>
    </location>
</feature>
<name>A0ABU3NWX5_9FIRM</name>
<protein>
    <submittedName>
        <fullName evidence="2">Uncharacterized protein</fullName>
    </submittedName>
</protein>
<keyword evidence="3" id="KW-1185">Reference proteome</keyword>
<evidence type="ECO:0000313" key="3">
    <source>
        <dbReference type="Proteomes" id="UP001254848"/>
    </source>
</evidence>
<organism evidence="2 3">
    <name type="scientific">Anaeroselena agilis</name>
    <dbReference type="NCBI Taxonomy" id="3063788"/>
    <lineage>
        <taxon>Bacteria</taxon>
        <taxon>Bacillati</taxon>
        <taxon>Bacillota</taxon>
        <taxon>Negativicutes</taxon>
        <taxon>Acetonemataceae</taxon>
        <taxon>Anaeroselena</taxon>
    </lineage>
</organism>
<feature type="compositionally biased region" description="Basic and acidic residues" evidence="1">
    <location>
        <begin position="64"/>
        <end position="85"/>
    </location>
</feature>